<dbReference type="InterPro" id="IPR050298">
    <property type="entry name" value="Gram-neg_bact_OMP"/>
</dbReference>
<dbReference type="InterPro" id="IPR002299">
    <property type="entry name" value="Porin_Neis"/>
</dbReference>
<dbReference type="PANTHER" id="PTHR34501">
    <property type="entry name" value="PROTEIN YDDL-RELATED"/>
    <property type="match status" value="1"/>
</dbReference>
<organism evidence="13 14">
    <name type="scientific">Sutterella massiliensis</name>
    <dbReference type="NCBI Taxonomy" id="1816689"/>
    <lineage>
        <taxon>Bacteria</taxon>
        <taxon>Pseudomonadati</taxon>
        <taxon>Pseudomonadota</taxon>
        <taxon>Betaproteobacteria</taxon>
        <taxon>Burkholderiales</taxon>
        <taxon>Sutterellaceae</taxon>
        <taxon>Sutterella</taxon>
    </lineage>
</organism>
<keyword evidence="14" id="KW-1185">Reference proteome</keyword>
<dbReference type="InterPro" id="IPR033900">
    <property type="entry name" value="Gram_neg_porin_domain"/>
</dbReference>
<evidence type="ECO:0000256" key="11">
    <source>
        <dbReference type="SAM" id="SignalP"/>
    </source>
</evidence>
<proteinExistence type="predicted"/>
<dbReference type="PANTHER" id="PTHR34501:SF9">
    <property type="entry name" value="MAJOR OUTER MEMBRANE PROTEIN P.IA"/>
    <property type="match status" value="1"/>
</dbReference>
<keyword evidence="8" id="KW-0626">Porin</keyword>
<dbReference type="CDD" id="cd00342">
    <property type="entry name" value="gram_neg_porins"/>
    <property type="match status" value="1"/>
</dbReference>
<comment type="subcellular location">
    <subcellularLocation>
        <location evidence="1">Cell outer membrane</location>
        <topology evidence="1">Multi-pass membrane protein</topology>
    </subcellularLocation>
</comment>
<evidence type="ECO:0000256" key="9">
    <source>
        <dbReference type="ARBA" id="ARBA00023136"/>
    </source>
</evidence>
<gene>
    <name evidence="13" type="ORF">H6A60_09690</name>
</gene>
<dbReference type="InterPro" id="IPR023614">
    <property type="entry name" value="Porin_dom_sf"/>
</dbReference>
<dbReference type="SUPFAM" id="SSF56935">
    <property type="entry name" value="Porins"/>
    <property type="match status" value="1"/>
</dbReference>
<keyword evidence="4" id="KW-1134">Transmembrane beta strand</keyword>
<keyword evidence="3" id="KW-0813">Transport</keyword>
<keyword evidence="7" id="KW-0406">Ion transport</keyword>
<evidence type="ECO:0000256" key="7">
    <source>
        <dbReference type="ARBA" id="ARBA00023065"/>
    </source>
</evidence>
<comment type="caution">
    <text evidence="13">The sequence shown here is derived from an EMBL/GenBank/DDBJ whole genome shotgun (WGS) entry which is preliminary data.</text>
</comment>
<dbReference type="Gene3D" id="2.40.160.10">
    <property type="entry name" value="Porin"/>
    <property type="match status" value="1"/>
</dbReference>
<comment type="subunit">
    <text evidence="2">Homotrimer.</text>
</comment>
<evidence type="ECO:0000313" key="14">
    <source>
        <dbReference type="Proteomes" id="UP000715095"/>
    </source>
</evidence>
<keyword evidence="6 11" id="KW-0732">Signal</keyword>
<protein>
    <submittedName>
        <fullName evidence="13">Porin</fullName>
    </submittedName>
</protein>
<evidence type="ECO:0000256" key="10">
    <source>
        <dbReference type="ARBA" id="ARBA00023237"/>
    </source>
</evidence>
<evidence type="ECO:0000256" key="1">
    <source>
        <dbReference type="ARBA" id="ARBA00004571"/>
    </source>
</evidence>
<keyword evidence="5" id="KW-0812">Transmembrane</keyword>
<dbReference type="Pfam" id="PF13609">
    <property type="entry name" value="Porin_4"/>
    <property type="match status" value="1"/>
</dbReference>
<reference evidence="13 14" key="1">
    <citation type="journal article" date="2021" name="Sci. Rep.">
        <title>The distribution of antibiotic resistance genes in chicken gut microbiota commensals.</title>
        <authorList>
            <person name="Juricova H."/>
            <person name="Matiasovicova J."/>
            <person name="Kubasova T."/>
            <person name="Cejkova D."/>
            <person name="Rychlik I."/>
        </authorList>
    </citation>
    <scope>NUCLEOTIDE SEQUENCE [LARGE SCALE GENOMIC DNA]</scope>
    <source>
        <strain evidence="13 14">An829</strain>
    </source>
</reference>
<feature type="signal peptide" evidence="11">
    <location>
        <begin position="1"/>
        <end position="20"/>
    </location>
</feature>
<dbReference type="Proteomes" id="UP000715095">
    <property type="component" value="Unassembled WGS sequence"/>
</dbReference>
<evidence type="ECO:0000256" key="6">
    <source>
        <dbReference type="ARBA" id="ARBA00022729"/>
    </source>
</evidence>
<evidence type="ECO:0000256" key="2">
    <source>
        <dbReference type="ARBA" id="ARBA00011233"/>
    </source>
</evidence>
<name>A0ABS2DTX6_9BURK</name>
<evidence type="ECO:0000256" key="4">
    <source>
        <dbReference type="ARBA" id="ARBA00022452"/>
    </source>
</evidence>
<dbReference type="PRINTS" id="PR00184">
    <property type="entry name" value="NEISSPPORIN"/>
</dbReference>
<feature type="domain" description="Porin" evidence="12">
    <location>
        <begin position="7"/>
        <end position="386"/>
    </location>
</feature>
<accession>A0ABS2DTX6</accession>
<evidence type="ECO:0000313" key="13">
    <source>
        <dbReference type="EMBL" id="MBM6704754.1"/>
    </source>
</evidence>
<keyword evidence="9" id="KW-0472">Membrane</keyword>
<dbReference type="RefSeq" id="WP_205104031.1">
    <property type="nucleotide sequence ID" value="NZ_JACJJC010000018.1"/>
</dbReference>
<dbReference type="EMBL" id="JACJJC010000018">
    <property type="protein sequence ID" value="MBM6704754.1"/>
    <property type="molecule type" value="Genomic_DNA"/>
</dbReference>
<keyword evidence="10" id="KW-0998">Cell outer membrane</keyword>
<evidence type="ECO:0000259" key="12">
    <source>
        <dbReference type="Pfam" id="PF13609"/>
    </source>
</evidence>
<sequence length="415" mass="44181">MKKTLAALAVLSAFAGSAIAADVTLYGRIDMGLSYTNQDADVAHEDDVNSFEMSSGTYTGNRFGLKGTEELGNGAKVGFVLENGFNGDDGTLNSDGSIFDREATLKVITNYGEIGLGRVGILALDAGSYGIGGGFTPFGTGWGDVGNQHLLWGAGYSSRFSNMLTLATPEMAGFKVYAQYSFGDGSGDENKSSSNRYYGIGATYNNGGLSLAAVVDSINKKSNPELEVDGKDMAIPGVDVKDTVRVIIGGSYDFGFVKPYLSAAYFKDGNISTLGDIYDRDVNSGLHNSAVPDGTGKINVADAMSFMYFDGYAIALGADVPAFGGKFHGMVGYLDADSDRSAMGDHNDVFNEFGTIDFTRWMVGVGYDYNLSKRTVVYAGGGYMKDSWEFSGNADAFKDNDPSMFQFNIGMAHYF</sequence>
<evidence type="ECO:0000256" key="3">
    <source>
        <dbReference type="ARBA" id="ARBA00022448"/>
    </source>
</evidence>
<evidence type="ECO:0000256" key="5">
    <source>
        <dbReference type="ARBA" id="ARBA00022692"/>
    </source>
</evidence>
<evidence type="ECO:0000256" key="8">
    <source>
        <dbReference type="ARBA" id="ARBA00023114"/>
    </source>
</evidence>
<feature type="chain" id="PRO_5047171749" evidence="11">
    <location>
        <begin position="21"/>
        <end position="415"/>
    </location>
</feature>